<evidence type="ECO:0000256" key="1">
    <source>
        <dbReference type="ARBA" id="ARBA00004651"/>
    </source>
</evidence>
<dbReference type="InterPro" id="IPR050189">
    <property type="entry name" value="MFS_Efflux_Transporters"/>
</dbReference>
<comment type="subcellular location">
    <subcellularLocation>
        <location evidence="1">Cell membrane</location>
        <topology evidence="1">Multi-pass membrane protein</topology>
    </subcellularLocation>
</comment>
<evidence type="ECO:0000313" key="9">
    <source>
        <dbReference type="Proteomes" id="UP000288012"/>
    </source>
</evidence>
<feature type="transmembrane region" description="Helical" evidence="6">
    <location>
        <begin position="342"/>
        <end position="361"/>
    </location>
</feature>
<dbReference type="AlphaFoldDB" id="A0A3S1CLV7"/>
<feature type="transmembrane region" description="Helical" evidence="6">
    <location>
        <begin position="381"/>
        <end position="400"/>
    </location>
</feature>
<feature type="transmembrane region" description="Helical" evidence="6">
    <location>
        <begin position="136"/>
        <end position="158"/>
    </location>
</feature>
<evidence type="ECO:0000256" key="2">
    <source>
        <dbReference type="ARBA" id="ARBA00022475"/>
    </source>
</evidence>
<dbReference type="OrthoDB" id="5620971at2"/>
<dbReference type="GO" id="GO:0005886">
    <property type="term" value="C:plasma membrane"/>
    <property type="evidence" value="ECO:0007669"/>
    <property type="project" value="UniProtKB-SubCell"/>
</dbReference>
<keyword evidence="5 6" id="KW-0472">Membrane</keyword>
<dbReference type="InterPro" id="IPR036259">
    <property type="entry name" value="MFS_trans_sf"/>
</dbReference>
<proteinExistence type="predicted"/>
<feature type="transmembrane region" description="Helical" evidence="6">
    <location>
        <begin position="215"/>
        <end position="240"/>
    </location>
</feature>
<organism evidence="8 9">
    <name type="scientific">Legionella septentrionalis</name>
    <dbReference type="NCBI Taxonomy" id="2498109"/>
    <lineage>
        <taxon>Bacteria</taxon>
        <taxon>Pseudomonadati</taxon>
        <taxon>Pseudomonadota</taxon>
        <taxon>Gammaproteobacteria</taxon>
        <taxon>Legionellales</taxon>
        <taxon>Legionellaceae</taxon>
        <taxon>Legionella</taxon>
    </lineage>
</organism>
<dbReference type="PANTHER" id="PTHR43124:SF3">
    <property type="entry name" value="CHLORAMPHENICOL EFFLUX PUMP RV0191"/>
    <property type="match status" value="1"/>
</dbReference>
<feature type="transmembrane region" description="Helical" evidence="6">
    <location>
        <begin position="283"/>
        <end position="301"/>
    </location>
</feature>
<dbReference type="Gene3D" id="1.20.1250.20">
    <property type="entry name" value="MFS general substrate transporter like domains"/>
    <property type="match status" value="2"/>
</dbReference>
<evidence type="ECO:0000256" key="6">
    <source>
        <dbReference type="SAM" id="Phobius"/>
    </source>
</evidence>
<name>A0A3S1CLV7_9GAMM</name>
<dbReference type="SUPFAM" id="SSF103473">
    <property type="entry name" value="MFS general substrate transporter"/>
    <property type="match status" value="1"/>
</dbReference>
<dbReference type="Pfam" id="PF07690">
    <property type="entry name" value="MFS_1"/>
    <property type="match status" value="1"/>
</dbReference>
<sequence length="406" mass="44225">MIAVSLFKARAPLGIWWVGVSFVLFQFFMQLSSGVVIGAIMHDMQLSALTAGWLGSAFYIVYTGLQIPVGIMFDRGNTRLLLAVNAFICSLGCLLFAASHTLPGLLLGRVLIGMGSAFAFVGFSHLLRQHFPLRKFAFMIGLSETLAFLVTVMGMISMGTLLQQWGWRGFINGAGIIGLLISFLCWKYLPDSAKTAKIERNYTQQLLKILKNGKAWVNGCFVGLSFALVTVFGALWAIPFLQVKLNCTLPEASILGAVFFLGAGVSCPLFGILSSQMPRRKPLILSSCISTNLLLLITLYCPIQNPLLIGMLMFFMGCCCGAYMLAFTIANELAPENSLSTCTGFTNTLAVISAPLLQPLVGYLLDTFGHKGAYTLHDYHLALAVVPMCLLIATVLAWHLPESYEK</sequence>
<feature type="transmembrane region" description="Helical" evidence="6">
    <location>
        <begin position="170"/>
        <end position="189"/>
    </location>
</feature>
<feature type="transmembrane region" description="Helical" evidence="6">
    <location>
        <begin position="104"/>
        <end position="124"/>
    </location>
</feature>
<evidence type="ECO:0000256" key="3">
    <source>
        <dbReference type="ARBA" id="ARBA00022692"/>
    </source>
</evidence>
<dbReference type="Proteomes" id="UP000288012">
    <property type="component" value="Unassembled WGS sequence"/>
</dbReference>
<evidence type="ECO:0000256" key="5">
    <source>
        <dbReference type="ARBA" id="ARBA00023136"/>
    </source>
</evidence>
<feature type="transmembrane region" description="Helical" evidence="6">
    <location>
        <begin position="307"/>
        <end position="330"/>
    </location>
</feature>
<dbReference type="EMBL" id="RZGR01000008">
    <property type="protein sequence ID" value="RUQ89203.1"/>
    <property type="molecule type" value="Genomic_DNA"/>
</dbReference>
<evidence type="ECO:0000313" key="8">
    <source>
        <dbReference type="EMBL" id="RUQ89203.1"/>
    </source>
</evidence>
<dbReference type="InterPro" id="IPR020846">
    <property type="entry name" value="MFS_dom"/>
</dbReference>
<dbReference type="RefSeq" id="WP_126953008.1">
    <property type="nucleotide sequence ID" value="NZ_RZGR01000008.1"/>
</dbReference>
<feature type="transmembrane region" description="Helical" evidence="6">
    <location>
        <begin position="80"/>
        <end position="98"/>
    </location>
</feature>
<dbReference type="InterPro" id="IPR011701">
    <property type="entry name" value="MFS"/>
</dbReference>
<feature type="transmembrane region" description="Helical" evidence="6">
    <location>
        <begin position="252"/>
        <end position="271"/>
    </location>
</feature>
<feature type="domain" description="Major facilitator superfamily (MFS) profile" evidence="7">
    <location>
        <begin position="1"/>
        <end position="405"/>
    </location>
</feature>
<evidence type="ECO:0000259" key="7">
    <source>
        <dbReference type="PROSITE" id="PS50850"/>
    </source>
</evidence>
<protein>
    <submittedName>
        <fullName evidence="8">MFS transporter</fullName>
    </submittedName>
</protein>
<feature type="transmembrane region" description="Helical" evidence="6">
    <location>
        <begin position="15"/>
        <end position="41"/>
    </location>
</feature>
<feature type="transmembrane region" description="Helical" evidence="6">
    <location>
        <begin position="53"/>
        <end position="73"/>
    </location>
</feature>
<dbReference type="PANTHER" id="PTHR43124">
    <property type="entry name" value="PURINE EFFLUX PUMP PBUE"/>
    <property type="match status" value="1"/>
</dbReference>
<keyword evidence="4 6" id="KW-1133">Transmembrane helix</keyword>
<gene>
    <name evidence="8" type="ORF">EKM59_03745</name>
</gene>
<keyword evidence="9" id="KW-1185">Reference proteome</keyword>
<comment type="caution">
    <text evidence="8">The sequence shown here is derived from an EMBL/GenBank/DDBJ whole genome shotgun (WGS) entry which is preliminary data.</text>
</comment>
<dbReference type="PROSITE" id="PS50850">
    <property type="entry name" value="MFS"/>
    <property type="match status" value="1"/>
</dbReference>
<keyword evidence="2" id="KW-1003">Cell membrane</keyword>
<keyword evidence="3 6" id="KW-0812">Transmembrane</keyword>
<evidence type="ECO:0000256" key="4">
    <source>
        <dbReference type="ARBA" id="ARBA00022989"/>
    </source>
</evidence>
<accession>A0A3S1CLV7</accession>
<reference evidence="8 9" key="1">
    <citation type="submission" date="2018-12" db="EMBL/GenBank/DDBJ databases">
        <title>Legionella sp,whole genome shotgun sequence.</title>
        <authorList>
            <person name="Wu H."/>
        </authorList>
    </citation>
    <scope>NUCLEOTIDE SEQUENCE [LARGE SCALE GENOMIC DNA]</scope>
    <source>
        <strain evidence="9">km714</strain>
    </source>
</reference>
<dbReference type="GO" id="GO:0022857">
    <property type="term" value="F:transmembrane transporter activity"/>
    <property type="evidence" value="ECO:0007669"/>
    <property type="project" value="InterPro"/>
</dbReference>